<dbReference type="Pfam" id="PF07714">
    <property type="entry name" value="PK_Tyr_Ser-Thr"/>
    <property type="match status" value="2"/>
</dbReference>
<evidence type="ECO:0000313" key="6">
    <source>
        <dbReference type="EMBL" id="KPP69436.1"/>
    </source>
</evidence>
<keyword evidence="4" id="KW-0812">Transmembrane</keyword>
<protein>
    <submittedName>
        <fullName evidence="6">Tyrosine kinase receptor Cad96Ca-like</fullName>
    </submittedName>
</protein>
<dbReference type="Gene3D" id="1.10.510.10">
    <property type="entry name" value="Transferase(Phosphotransferase) domain 1"/>
    <property type="match status" value="2"/>
</dbReference>
<feature type="domain" description="Protein kinase" evidence="5">
    <location>
        <begin position="213"/>
        <end position="456"/>
    </location>
</feature>
<keyword evidence="2" id="KW-0067">ATP-binding</keyword>
<reference evidence="6 7" key="1">
    <citation type="submission" date="2015-08" db="EMBL/GenBank/DDBJ databases">
        <title>The genome of the Asian arowana (Scleropages formosus).</title>
        <authorList>
            <person name="Tan M.H."/>
            <person name="Gan H.M."/>
            <person name="Croft L.J."/>
            <person name="Austin C.M."/>
        </authorList>
    </citation>
    <scope>NUCLEOTIDE SEQUENCE [LARGE SCALE GENOMIC DNA]</scope>
    <source>
        <strain evidence="6">Aro1</strain>
    </source>
</reference>
<dbReference type="GO" id="GO:0043235">
    <property type="term" value="C:receptor complex"/>
    <property type="evidence" value="ECO:0007669"/>
    <property type="project" value="TreeGrafter"/>
</dbReference>
<dbReference type="GO" id="GO:0045446">
    <property type="term" value="P:endothelial cell differentiation"/>
    <property type="evidence" value="ECO:0007669"/>
    <property type="project" value="TreeGrafter"/>
</dbReference>
<dbReference type="InterPro" id="IPR000719">
    <property type="entry name" value="Prot_kinase_dom"/>
</dbReference>
<sequence length="489" mass="55974">MSAKYEKGNHSQCDALRLHPCPQARQLTGLKPRASQKRGLRCLSHMTTEKKPHRSTAHALPWTAGLCPVFSFFTAPAPREPHATHQQLGTLTDMSVQNVTTPANKIGEPQELNITNYVLIGISFCTITAIVLLGVLWLRKYRSLERIIQDLRGVGAMIHAQPPESPHTSTSTNLQRQEEEALDPRLQMQKTKSVSKSLWKPPQQGPRFTKADLTLLQLIKAGKEGVFYKARMIRGTCKGHSLFTCKISKEGVSRKRVEMEVSIMRKLVHHKNILQLLDWNSAEEPYVLIMECVSFGTLRSFLQAHRDTLCVDIELQNLFTIASYHIALALEHLRSKMVVHCDLALRNIMVNRFPMEERVPLRWYPPEYFRNNYYGFKGDVWAFGIVLWEMQTFGTLPYPNLETSEEVVYYISAGHRNIDPEGCRPEILQIMKDCWLEPYTSRPSFADIVRILDNILENDADYVDVDNQRLLGPVSHESLHSEPLSRFQD</sequence>
<evidence type="ECO:0000256" key="2">
    <source>
        <dbReference type="ARBA" id="ARBA00022840"/>
    </source>
</evidence>
<dbReference type="InterPro" id="IPR011009">
    <property type="entry name" value="Kinase-like_dom_sf"/>
</dbReference>
<dbReference type="GO" id="GO:0005524">
    <property type="term" value="F:ATP binding"/>
    <property type="evidence" value="ECO:0007669"/>
    <property type="project" value="UniProtKB-KW"/>
</dbReference>
<evidence type="ECO:0000256" key="3">
    <source>
        <dbReference type="SAM" id="MobiDB-lite"/>
    </source>
</evidence>
<evidence type="ECO:0000256" key="4">
    <source>
        <dbReference type="SAM" id="Phobius"/>
    </source>
</evidence>
<keyword evidence="6" id="KW-0418">Kinase</keyword>
<dbReference type="GO" id="GO:0005886">
    <property type="term" value="C:plasma membrane"/>
    <property type="evidence" value="ECO:0007669"/>
    <property type="project" value="TreeGrafter"/>
</dbReference>
<dbReference type="EMBL" id="JARO02003958">
    <property type="protein sequence ID" value="KPP69436.1"/>
    <property type="molecule type" value="Genomic_DNA"/>
</dbReference>
<keyword evidence="4" id="KW-1133">Transmembrane helix</keyword>
<proteinExistence type="predicted"/>
<accession>A0A0P7V3W4</accession>
<dbReference type="GO" id="GO:0001525">
    <property type="term" value="P:angiogenesis"/>
    <property type="evidence" value="ECO:0007669"/>
    <property type="project" value="TreeGrafter"/>
</dbReference>
<dbReference type="GO" id="GO:0005021">
    <property type="term" value="F:vascular endothelial growth factor receptor activity"/>
    <property type="evidence" value="ECO:0007669"/>
    <property type="project" value="TreeGrafter"/>
</dbReference>
<dbReference type="InterPro" id="IPR050122">
    <property type="entry name" value="RTK"/>
</dbReference>
<organism evidence="6 7">
    <name type="scientific">Scleropages formosus</name>
    <name type="common">Asian bonytongue</name>
    <name type="synonym">Osteoglossum formosum</name>
    <dbReference type="NCBI Taxonomy" id="113540"/>
    <lineage>
        <taxon>Eukaryota</taxon>
        <taxon>Metazoa</taxon>
        <taxon>Chordata</taxon>
        <taxon>Craniata</taxon>
        <taxon>Vertebrata</taxon>
        <taxon>Euteleostomi</taxon>
        <taxon>Actinopterygii</taxon>
        <taxon>Neopterygii</taxon>
        <taxon>Teleostei</taxon>
        <taxon>Osteoglossocephala</taxon>
        <taxon>Osteoglossomorpha</taxon>
        <taxon>Osteoglossiformes</taxon>
        <taxon>Osteoglossidae</taxon>
        <taxon>Scleropages</taxon>
    </lineage>
</organism>
<dbReference type="GO" id="GO:0043408">
    <property type="term" value="P:regulation of MAPK cascade"/>
    <property type="evidence" value="ECO:0007669"/>
    <property type="project" value="TreeGrafter"/>
</dbReference>
<dbReference type="GO" id="GO:0016477">
    <property type="term" value="P:cell migration"/>
    <property type="evidence" value="ECO:0007669"/>
    <property type="project" value="TreeGrafter"/>
</dbReference>
<name>A0A0P7V3W4_SCLFO</name>
<keyword evidence="1" id="KW-0547">Nucleotide-binding</keyword>
<keyword evidence="6" id="KW-0808">Transferase</keyword>
<feature type="region of interest" description="Disordered" evidence="3">
    <location>
        <begin position="160"/>
        <end position="187"/>
    </location>
</feature>
<keyword evidence="6" id="KW-0675">Receptor</keyword>
<comment type="caution">
    <text evidence="6">The sequence shown here is derived from an EMBL/GenBank/DDBJ whole genome shotgun (WGS) entry which is preliminary data.</text>
</comment>
<dbReference type="PANTHER" id="PTHR24416:SF552">
    <property type="entry name" value="RECEPTOR PROTEIN-TYROSINE KINASE"/>
    <property type="match status" value="1"/>
</dbReference>
<dbReference type="PANTHER" id="PTHR24416">
    <property type="entry name" value="TYROSINE-PROTEIN KINASE RECEPTOR"/>
    <property type="match status" value="1"/>
</dbReference>
<dbReference type="PROSITE" id="PS50011">
    <property type="entry name" value="PROTEIN_KINASE_DOM"/>
    <property type="match status" value="1"/>
</dbReference>
<evidence type="ECO:0000256" key="1">
    <source>
        <dbReference type="ARBA" id="ARBA00022741"/>
    </source>
</evidence>
<dbReference type="InterPro" id="IPR001245">
    <property type="entry name" value="Ser-Thr/Tyr_kinase_cat_dom"/>
</dbReference>
<evidence type="ECO:0000259" key="5">
    <source>
        <dbReference type="PROSITE" id="PS50011"/>
    </source>
</evidence>
<keyword evidence="4" id="KW-0472">Membrane</keyword>
<dbReference type="Proteomes" id="UP000034805">
    <property type="component" value="Unassembled WGS sequence"/>
</dbReference>
<dbReference type="SUPFAM" id="SSF56112">
    <property type="entry name" value="Protein kinase-like (PK-like)"/>
    <property type="match status" value="1"/>
</dbReference>
<dbReference type="AlphaFoldDB" id="A0A0P7V3W4"/>
<dbReference type="GO" id="GO:0030335">
    <property type="term" value="P:positive regulation of cell migration"/>
    <property type="evidence" value="ECO:0007669"/>
    <property type="project" value="TreeGrafter"/>
</dbReference>
<dbReference type="GO" id="GO:0019838">
    <property type="term" value="F:growth factor binding"/>
    <property type="evidence" value="ECO:0007669"/>
    <property type="project" value="TreeGrafter"/>
</dbReference>
<dbReference type="GO" id="GO:0045766">
    <property type="term" value="P:positive regulation of angiogenesis"/>
    <property type="evidence" value="ECO:0007669"/>
    <property type="project" value="TreeGrafter"/>
</dbReference>
<dbReference type="InterPro" id="IPR008266">
    <property type="entry name" value="Tyr_kinase_AS"/>
</dbReference>
<dbReference type="PROSITE" id="PS00109">
    <property type="entry name" value="PROTEIN_KINASE_TYR"/>
    <property type="match status" value="1"/>
</dbReference>
<feature type="transmembrane region" description="Helical" evidence="4">
    <location>
        <begin position="117"/>
        <end position="138"/>
    </location>
</feature>
<gene>
    <name evidence="6" type="ORF">Z043_111806</name>
</gene>
<feature type="compositionally biased region" description="Polar residues" evidence="3">
    <location>
        <begin position="166"/>
        <end position="175"/>
    </location>
</feature>
<evidence type="ECO:0000313" key="7">
    <source>
        <dbReference type="Proteomes" id="UP000034805"/>
    </source>
</evidence>